<evidence type="ECO:0000313" key="2">
    <source>
        <dbReference type="Proteomes" id="UP000683291"/>
    </source>
</evidence>
<name>A0A975PMU3_9RHOB</name>
<evidence type="ECO:0000313" key="1">
    <source>
        <dbReference type="EMBL" id="QUJ77163.1"/>
    </source>
</evidence>
<organism evidence="1 2">
    <name type="scientific">Sulfitobacter albidus</name>
    <dbReference type="NCBI Taxonomy" id="2829501"/>
    <lineage>
        <taxon>Bacteria</taxon>
        <taxon>Pseudomonadati</taxon>
        <taxon>Pseudomonadota</taxon>
        <taxon>Alphaproteobacteria</taxon>
        <taxon>Rhodobacterales</taxon>
        <taxon>Roseobacteraceae</taxon>
        <taxon>Sulfitobacter</taxon>
    </lineage>
</organism>
<dbReference type="AlphaFoldDB" id="A0A975PMU3"/>
<dbReference type="KEGG" id="sual:KDD17_03820"/>
<accession>A0A975PMU3</accession>
<dbReference type="RefSeq" id="WP_212705358.1">
    <property type="nucleotide sequence ID" value="NZ_CP073581.1"/>
</dbReference>
<gene>
    <name evidence="1" type="ORF">KDD17_03820</name>
</gene>
<protein>
    <submittedName>
        <fullName evidence="1">Uncharacterized protein</fullName>
    </submittedName>
</protein>
<reference evidence="1" key="1">
    <citation type="submission" date="2021-04" db="EMBL/GenBank/DDBJ databases">
        <title>Complete genome sequence for Sulfitobacter sp. strain JK7-1.</title>
        <authorList>
            <person name="Park S.-J."/>
        </authorList>
    </citation>
    <scope>NUCLEOTIDE SEQUENCE</scope>
    <source>
        <strain evidence="1">JK7-1</strain>
    </source>
</reference>
<sequence length="130" mass="14297">MIRALAFAALTATPLAAQEQISPDDFLDLAVGRTLTFRGVISGEVVGIEQFLRRDLSVWAGQDGRCTYGRIEVRGPFLCFIYEDYPNPDNCWTTYSDDGALLVVSQTSFQTQRISDVSEKPVLCEGAPVS</sequence>
<keyword evidence="2" id="KW-1185">Reference proteome</keyword>
<dbReference type="EMBL" id="CP073581">
    <property type="protein sequence ID" value="QUJ77163.1"/>
    <property type="molecule type" value="Genomic_DNA"/>
</dbReference>
<proteinExistence type="predicted"/>
<dbReference type="Proteomes" id="UP000683291">
    <property type="component" value="Chromosome 1"/>
</dbReference>